<dbReference type="GO" id="GO:0005762">
    <property type="term" value="C:mitochondrial large ribosomal subunit"/>
    <property type="evidence" value="ECO:0007669"/>
    <property type="project" value="TreeGrafter"/>
</dbReference>
<evidence type="ECO:0000256" key="5">
    <source>
        <dbReference type="ARBA" id="ARBA00035269"/>
    </source>
</evidence>
<evidence type="ECO:0000256" key="4">
    <source>
        <dbReference type="ARBA" id="ARBA00035265"/>
    </source>
</evidence>
<dbReference type="NCBIfam" id="TIGR00009">
    <property type="entry name" value="L28"/>
    <property type="match status" value="1"/>
</dbReference>
<dbReference type="InterPro" id="IPR001383">
    <property type="entry name" value="Ribosomal_bL28_bact-type"/>
</dbReference>
<accession>I2CRI6</accession>
<evidence type="ECO:0000256" key="3">
    <source>
        <dbReference type="ARBA" id="ARBA00023274"/>
    </source>
</evidence>
<name>I2CRI6_NANGC</name>
<evidence type="ECO:0000256" key="1">
    <source>
        <dbReference type="ARBA" id="ARBA00008760"/>
    </source>
</evidence>
<protein>
    <recommendedName>
        <fullName evidence="4">Large ribosomal subunit protein bL28c</fullName>
    </recommendedName>
    <alternativeName>
        <fullName evidence="5">Large ribosomal subunit protein bL28m</fullName>
    </alternativeName>
</protein>
<dbReference type="InterPro" id="IPR034704">
    <property type="entry name" value="Ribosomal_bL28/bL31-like_sf"/>
</dbReference>
<proteinExistence type="evidence at transcript level"/>
<feature type="compositionally biased region" description="Basic and acidic residues" evidence="6">
    <location>
        <begin position="138"/>
        <end position="147"/>
    </location>
</feature>
<reference evidence="7" key="2">
    <citation type="journal article" date="2012" name="Nat. Commun.">
        <title>Draft genome sequence and genetic transformation of the oleaginous alga Nannochloropis gaditana.</title>
        <authorList>
            <person name="Radakovits R."/>
            <person name="Jinkerson R.E."/>
            <person name="Fuerstenberg S.I."/>
            <person name="Tae H."/>
            <person name="Settlage R.E."/>
            <person name="Boore J.L."/>
            <person name="Posewitz M.C."/>
        </authorList>
    </citation>
    <scope>NUCLEOTIDE SEQUENCE</scope>
    <source>
        <strain evidence="7">CCMP526</strain>
    </source>
</reference>
<dbReference type="Gene3D" id="2.30.170.40">
    <property type="entry name" value="Ribosomal protein L28/L24"/>
    <property type="match status" value="1"/>
</dbReference>
<evidence type="ECO:0000313" key="7">
    <source>
        <dbReference type="EMBL" id="AFJ69519.1"/>
    </source>
</evidence>
<dbReference type="AlphaFoldDB" id="I2CRI6"/>
<evidence type="ECO:0000256" key="2">
    <source>
        <dbReference type="ARBA" id="ARBA00022980"/>
    </source>
</evidence>
<dbReference type="PANTHER" id="PTHR13528">
    <property type="entry name" value="39S RIBOSOMAL PROTEIN L28, MITOCHONDRIAL"/>
    <property type="match status" value="1"/>
</dbReference>
<feature type="region of interest" description="Disordered" evidence="6">
    <location>
        <begin position="120"/>
        <end position="147"/>
    </location>
</feature>
<organism evidence="7">
    <name type="scientific">Nannochloropsis gaditana (strain CCMP526)</name>
    <name type="common">Green microalga</name>
    <name type="synonym">Microchloropsis gaditana</name>
    <dbReference type="NCBI Taxonomy" id="1093141"/>
    <lineage>
        <taxon>Eukaryota</taxon>
        <taxon>Sar</taxon>
        <taxon>Stramenopiles</taxon>
        <taxon>Ochrophyta</taxon>
        <taxon>Eustigmatophyceae</taxon>
        <taxon>Eustigmatales</taxon>
        <taxon>Monodopsidaceae</taxon>
        <taxon>Nannochloropsis</taxon>
    </lineage>
</organism>
<dbReference type="InterPro" id="IPR037147">
    <property type="entry name" value="Ribosomal_bL28_sf"/>
</dbReference>
<dbReference type="FunFam" id="2.30.170.40:FF:000003">
    <property type="entry name" value="54S ribosomal protein L24"/>
    <property type="match status" value="1"/>
</dbReference>
<evidence type="ECO:0000256" key="6">
    <source>
        <dbReference type="SAM" id="MobiDB-lite"/>
    </source>
</evidence>
<comment type="similarity">
    <text evidence="1">Belongs to the bacterial ribosomal protein bL28 family.</text>
</comment>
<dbReference type="Pfam" id="PF00830">
    <property type="entry name" value="Ribosomal_L28"/>
    <property type="match status" value="1"/>
</dbReference>
<dbReference type="PANTHER" id="PTHR13528:SF2">
    <property type="entry name" value="LARGE RIBOSOMAL SUBUNIT PROTEIN BL28M"/>
    <property type="match status" value="1"/>
</dbReference>
<dbReference type="SUPFAM" id="SSF143800">
    <property type="entry name" value="L28p-like"/>
    <property type="match status" value="1"/>
</dbReference>
<dbReference type="HAMAP" id="MF_00373">
    <property type="entry name" value="Ribosomal_bL28"/>
    <property type="match status" value="1"/>
</dbReference>
<dbReference type="GO" id="GO:0003735">
    <property type="term" value="F:structural constituent of ribosome"/>
    <property type="evidence" value="ECO:0007669"/>
    <property type="project" value="InterPro"/>
</dbReference>
<keyword evidence="2" id="KW-0689">Ribosomal protein</keyword>
<reference evidence="7" key="1">
    <citation type="journal article" date="2012" name="Bioengineered">
        <title>Additional insights into the genome of the oleaginous model alga Nannochloropsis gaditana.</title>
        <authorList>
            <person name="Jinkerson R.E."/>
            <person name="Radakovits R."/>
            <person name="Posewitz M.C."/>
        </authorList>
    </citation>
    <scope>NUCLEOTIDE SEQUENCE</scope>
    <source>
        <strain evidence="7">CCMP526</strain>
    </source>
</reference>
<sequence>MTNLIRPVALVDLAAAFARMGRPSSNRARRGLYAGKDVLFGNKVSHSNRKTRRMFKPNAHHKRLWSDTLQDMIPFYLTTTTLRMVDKVGGLDNYLLQTPDHKLDSESGIKVKRRIENIKARSDTIEKPTAASSGGEAGGRRGGERIG</sequence>
<dbReference type="EMBL" id="JU980456">
    <property type="protein sequence ID" value="AFJ69519.1"/>
    <property type="molecule type" value="mRNA"/>
</dbReference>
<dbReference type="InterPro" id="IPR026569">
    <property type="entry name" value="Ribosomal_bL28"/>
</dbReference>
<keyword evidence="3" id="KW-0687">Ribonucleoprotein</keyword>
<dbReference type="GO" id="GO:0006412">
    <property type="term" value="P:translation"/>
    <property type="evidence" value="ECO:0007669"/>
    <property type="project" value="InterPro"/>
</dbReference>
<gene>
    <name evidence="7" type="ORF">NGATSA_3029300</name>
</gene>